<dbReference type="EMBL" id="JAWDGP010001291">
    <property type="protein sequence ID" value="KAK3793026.1"/>
    <property type="molecule type" value="Genomic_DNA"/>
</dbReference>
<evidence type="ECO:0000313" key="2">
    <source>
        <dbReference type="Proteomes" id="UP001283361"/>
    </source>
</evidence>
<dbReference type="AlphaFoldDB" id="A0AAE1ATG1"/>
<organism evidence="1 2">
    <name type="scientific">Elysia crispata</name>
    <name type="common">lettuce slug</name>
    <dbReference type="NCBI Taxonomy" id="231223"/>
    <lineage>
        <taxon>Eukaryota</taxon>
        <taxon>Metazoa</taxon>
        <taxon>Spiralia</taxon>
        <taxon>Lophotrochozoa</taxon>
        <taxon>Mollusca</taxon>
        <taxon>Gastropoda</taxon>
        <taxon>Heterobranchia</taxon>
        <taxon>Euthyneura</taxon>
        <taxon>Panpulmonata</taxon>
        <taxon>Sacoglossa</taxon>
        <taxon>Placobranchoidea</taxon>
        <taxon>Plakobranchidae</taxon>
        <taxon>Elysia</taxon>
    </lineage>
</organism>
<accession>A0AAE1ATG1</accession>
<sequence>MYELIAKFHNPGKNKDRVREDIYRKLVSSYHYRSRGRIQGIRDISVEMGEASGRGDRGLSGEICAEVSRCRSTEQGLMRRWCQVLG</sequence>
<comment type="caution">
    <text evidence="1">The sequence shown here is derived from an EMBL/GenBank/DDBJ whole genome shotgun (WGS) entry which is preliminary data.</text>
</comment>
<proteinExistence type="predicted"/>
<keyword evidence="2" id="KW-1185">Reference proteome</keyword>
<reference evidence="1" key="1">
    <citation type="journal article" date="2023" name="G3 (Bethesda)">
        <title>A reference genome for the long-term kleptoplast-retaining sea slug Elysia crispata morphotype clarki.</title>
        <authorList>
            <person name="Eastman K.E."/>
            <person name="Pendleton A.L."/>
            <person name="Shaikh M.A."/>
            <person name="Suttiyut T."/>
            <person name="Ogas R."/>
            <person name="Tomko P."/>
            <person name="Gavelis G."/>
            <person name="Widhalm J.R."/>
            <person name="Wisecaver J.H."/>
        </authorList>
    </citation>
    <scope>NUCLEOTIDE SEQUENCE</scope>
    <source>
        <strain evidence="1">ECLA1</strain>
    </source>
</reference>
<gene>
    <name evidence="1" type="ORF">RRG08_054962</name>
</gene>
<dbReference type="Proteomes" id="UP001283361">
    <property type="component" value="Unassembled WGS sequence"/>
</dbReference>
<name>A0AAE1ATG1_9GAST</name>
<protein>
    <submittedName>
        <fullName evidence="1">Uncharacterized protein</fullName>
    </submittedName>
</protein>
<evidence type="ECO:0000313" key="1">
    <source>
        <dbReference type="EMBL" id="KAK3793026.1"/>
    </source>
</evidence>